<dbReference type="InterPro" id="IPR002543">
    <property type="entry name" value="FtsK_dom"/>
</dbReference>
<reference evidence="6 7" key="1">
    <citation type="submission" date="2019-09" db="EMBL/GenBank/DDBJ databases">
        <title>Complete genome sequence of Mycobacterium avium subsp. hominissuis strain JP-H-1.</title>
        <authorList>
            <person name="Kinoshita Y."/>
            <person name="Niwa H."/>
            <person name="Uchida-Fujii E."/>
            <person name="Nukada T."/>
        </authorList>
    </citation>
    <scope>NUCLEOTIDE SEQUENCE [LARGE SCALE GENOMIC DNA]</scope>
    <source>
        <strain evidence="6 7">JP-H-1</strain>
        <plasmid evidence="6 7">p1-JPH1</plasmid>
    </source>
</reference>
<dbReference type="PANTHER" id="PTHR22683">
    <property type="entry name" value="SPORULATION PROTEIN RELATED"/>
    <property type="match status" value="1"/>
</dbReference>
<keyword evidence="6" id="KW-0614">Plasmid</keyword>
<proteinExistence type="predicted"/>
<dbReference type="RefSeq" id="WP_095785564.1">
    <property type="nucleotide sequence ID" value="NZ_AP020327.1"/>
</dbReference>
<keyword evidence="4" id="KW-0812">Transmembrane</keyword>
<keyword evidence="1 3" id="KW-0547">Nucleotide-binding</keyword>
<name>A0AAI8ST10_MYCAV</name>
<keyword evidence="4" id="KW-0472">Membrane</keyword>
<evidence type="ECO:0000256" key="2">
    <source>
        <dbReference type="ARBA" id="ARBA00022840"/>
    </source>
</evidence>
<keyword evidence="2 3" id="KW-0067">ATP-binding</keyword>
<accession>A0AAI8ST10</accession>
<dbReference type="GO" id="GO:0003677">
    <property type="term" value="F:DNA binding"/>
    <property type="evidence" value="ECO:0007669"/>
    <property type="project" value="InterPro"/>
</dbReference>
<evidence type="ECO:0000256" key="1">
    <source>
        <dbReference type="ARBA" id="ARBA00022741"/>
    </source>
</evidence>
<feature type="transmembrane region" description="Helical" evidence="4">
    <location>
        <begin position="12"/>
        <end position="32"/>
    </location>
</feature>
<evidence type="ECO:0000256" key="3">
    <source>
        <dbReference type="PROSITE-ProRule" id="PRU00289"/>
    </source>
</evidence>
<dbReference type="InterPro" id="IPR050206">
    <property type="entry name" value="FtsK/SpoIIIE/SftA"/>
</dbReference>
<sequence length="785" mass="86155">MAKTDTQQHNPALATLVAVPVVLGALWLNFAATATSWALRNGYFTTAGPLFTLPGANPSSAGPTLLTMAAFVAITLGVAAAVTIGVRMAAPVQYDPDDRRPVPPVAAPVLAATALAGGLLILALIPFVPDLLAAAIGIIAAYGLADLLTEKLRERRERARYLNEIEWALYPYLGYDELPRRRVVAITEWDEEVEGQPQKPKTLLLAYRGRREELKPELSRRLDDAVGSHYTLSYATTDQMITASLASVNTESPTVRGLREQITSTELFASGATVSDLQYSESGDLVRFTVHHQIGAKLSGTDRVRAIARKISDLLPGRWRAVRCDHLAGTAVFEIRPELPTRVYPPVNAPVTTVEEACATYDRAAIPLAVDEEGNIIEWNLKVNPHMLLMGPTGTGKTATIHNAIVQAARLGVRIFIIDFKGGEFTSYRTYPNVVAVLTEPHEAIALVNTIYREMQARYNLYKRDRQALSSKEPFMIVFDEYTEFQEAIKTFYANHKEKKAARDCPTLRQFSSLLRLGRTSRFHCVAALQRADADFLKGEAKDNFTQRLSLGKLSTQAAMMIHNDANAGRTVPIGVRGRGTALNGAGWPTEVQAFYVPDPSDPADEDERQIVEELRPPVSLYERGIIMPPDWDPNDGAEDFGVYLSLPLLKAADYPQFDPHAADYAPPGWLDFQDRGVESIFGTAPGGPRSQTLTSAQDLVYSYVDLDGESRRVEISDLEVGDYLCHPDTGEWAILDEQPAPADSPDATILILRDVYSGEREETEVASDALVEVRDLAETHLASA</sequence>
<gene>
    <name evidence="6" type="ORF">JPH1_53890</name>
</gene>
<dbReference type="Proteomes" id="UP000327362">
    <property type="component" value="Plasmid p1-JPH1"/>
</dbReference>
<keyword evidence="4" id="KW-1133">Transmembrane helix</keyword>
<geneLocation type="plasmid" evidence="6 7">
    <name>p1-JPH1</name>
</geneLocation>
<feature type="transmembrane region" description="Helical" evidence="4">
    <location>
        <begin position="65"/>
        <end position="90"/>
    </location>
</feature>
<protein>
    <recommendedName>
        <fullName evidence="5">FtsK domain-containing protein</fullName>
    </recommendedName>
</protein>
<dbReference type="CDD" id="cd01127">
    <property type="entry name" value="TrwB_TraG_TraD_VirD4"/>
    <property type="match status" value="1"/>
</dbReference>
<feature type="binding site" evidence="3">
    <location>
        <begin position="391"/>
        <end position="398"/>
    </location>
    <ligand>
        <name>ATP</name>
        <dbReference type="ChEBI" id="CHEBI:30616"/>
    </ligand>
</feature>
<dbReference type="SUPFAM" id="SSF52540">
    <property type="entry name" value="P-loop containing nucleoside triphosphate hydrolases"/>
    <property type="match status" value="1"/>
</dbReference>
<dbReference type="PANTHER" id="PTHR22683:SF47">
    <property type="entry name" value="FTSK DOMAIN-CONTAINING PROTEIN YDCQ"/>
    <property type="match status" value="1"/>
</dbReference>
<dbReference type="GO" id="GO:0005524">
    <property type="term" value="F:ATP binding"/>
    <property type="evidence" value="ECO:0007669"/>
    <property type="project" value="UniProtKB-UniRule"/>
</dbReference>
<evidence type="ECO:0000313" key="6">
    <source>
        <dbReference type="EMBL" id="BBN50914.1"/>
    </source>
</evidence>
<dbReference type="PROSITE" id="PS50901">
    <property type="entry name" value="FTSK"/>
    <property type="match status" value="1"/>
</dbReference>
<dbReference type="InterPro" id="IPR003593">
    <property type="entry name" value="AAA+_ATPase"/>
</dbReference>
<feature type="domain" description="FtsK" evidence="5">
    <location>
        <begin position="374"/>
        <end position="560"/>
    </location>
</feature>
<evidence type="ECO:0000256" key="4">
    <source>
        <dbReference type="SAM" id="Phobius"/>
    </source>
</evidence>
<dbReference type="InterPro" id="IPR027417">
    <property type="entry name" value="P-loop_NTPase"/>
</dbReference>
<dbReference type="Gene3D" id="3.40.50.300">
    <property type="entry name" value="P-loop containing nucleotide triphosphate hydrolases"/>
    <property type="match status" value="1"/>
</dbReference>
<dbReference type="Pfam" id="PF01580">
    <property type="entry name" value="FtsK_SpoIIIE"/>
    <property type="match status" value="1"/>
</dbReference>
<feature type="transmembrane region" description="Helical" evidence="4">
    <location>
        <begin position="102"/>
        <end position="125"/>
    </location>
</feature>
<dbReference type="SMART" id="SM00382">
    <property type="entry name" value="AAA"/>
    <property type="match status" value="1"/>
</dbReference>
<dbReference type="AlphaFoldDB" id="A0AAI8ST10"/>
<organism evidence="6 7">
    <name type="scientific">Mycobacterium avium subsp. hominissuis</name>
    <dbReference type="NCBI Taxonomy" id="439334"/>
    <lineage>
        <taxon>Bacteria</taxon>
        <taxon>Bacillati</taxon>
        <taxon>Actinomycetota</taxon>
        <taxon>Actinomycetes</taxon>
        <taxon>Mycobacteriales</taxon>
        <taxon>Mycobacteriaceae</taxon>
        <taxon>Mycobacterium</taxon>
        <taxon>Mycobacterium avium complex (MAC)</taxon>
    </lineage>
</organism>
<evidence type="ECO:0000313" key="7">
    <source>
        <dbReference type="Proteomes" id="UP000327362"/>
    </source>
</evidence>
<evidence type="ECO:0000259" key="5">
    <source>
        <dbReference type="PROSITE" id="PS50901"/>
    </source>
</evidence>
<dbReference type="EMBL" id="AP020327">
    <property type="protein sequence ID" value="BBN50914.1"/>
    <property type="molecule type" value="Genomic_DNA"/>
</dbReference>